<organism evidence="4 5">
    <name type="scientific">Bradyrhizobium neotropicale</name>
    <dbReference type="NCBI Taxonomy" id="1497615"/>
    <lineage>
        <taxon>Bacteria</taxon>
        <taxon>Pseudomonadati</taxon>
        <taxon>Pseudomonadota</taxon>
        <taxon>Alphaproteobacteria</taxon>
        <taxon>Hyphomicrobiales</taxon>
        <taxon>Nitrobacteraceae</taxon>
        <taxon>Bradyrhizobium</taxon>
    </lineage>
</organism>
<sequence>MSSSDRAVLIVGAGLAGLTVAHLIHRAGLDFRLLEARLRLGGRILSVDEKGLPAGDGFDLGPSWFWPDMQPSLGRLVESLGLASFAQRSDGDVLFHRFSREAPQRFGGVGQAPVSMRVVGGTASIVTALAAGLPEGSIELGARATAARLDGDEVELSFVDGSGAERMDRSSQIVFALPPRLLEATVSFTPGIDAVSARRWRNTPTWMAPHAKFFAVYDRPFWREKGLSGTAQSMVGPLVEIHDATTASGKAALFGFLGLSGEDRASQGKDAIVASCVLQLALLFGPEAAEPRATLIKDWATDPLTATNRDRAAAGHPVADRRPWVGERWRDHIVLAGSETSAREPGYLAGAVNAAEGAAASLIARLRAPRPQVGSRPAQSSEDDHRR</sequence>
<dbReference type="PANTHER" id="PTHR43563:SF1">
    <property type="entry name" value="AMINE OXIDASE [FLAVIN-CONTAINING] B"/>
    <property type="match status" value="1"/>
</dbReference>
<evidence type="ECO:0000256" key="2">
    <source>
        <dbReference type="SAM" id="MobiDB-lite"/>
    </source>
</evidence>
<dbReference type="InterPro" id="IPR036188">
    <property type="entry name" value="FAD/NAD-bd_sf"/>
</dbReference>
<proteinExistence type="inferred from homology"/>
<dbReference type="EMBL" id="LSEF01000024">
    <property type="protein sequence ID" value="OAF19624.1"/>
    <property type="molecule type" value="Genomic_DNA"/>
</dbReference>
<dbReference type="Proteomes" id="UP000077173">
    <property type="component" value="Unassembled WGS sequence"/>
</dbReference>
<comment type="similarity">
    <text evidence="1">Belongs to the flavin monoamine oxidase family.</text>
</comment>
<comment type="caution">
    <text evidence="4">The sequence shown here is derived from an EMBL/GenBank/DDBJ whole genome shotgun (WGS) entry which is preliminary data.</text>
</comment>
<dbReference type="PRINTS" id="PR00420">
    <property type="entry name" value="RNGMNOXGNASE"/>
</dbReference>
<gene>
    <name evidence="4" type="ORF">AXW67_01950</name>
</gene>
<dbReference type="InterPro" id="IPR050703">
    <property type="entry name" value="Flavin_MAO"/>
</dbReference>
<dbReference type="RefSeq" id="WP_063676789.1">
    <property type="nucleotide sequence ID" value="NZ_LSEF01000024.1"/>
</dbReference>
<dbReference type="InterPro" id="IPR002937">
    <property type="entry name" value="Amino_oxidase"/>
</dbReference>
<protein>
    <submittedName>
        <fullName evidence="4">Amine oxidase</fullName>
    </submittedName>
</protein>
<evidence type="ECO:0000259" key="3">
    <source>
        <dbReference type="Pfam" id="PF01593"/>
    </source>
</evidence>
<dbReference type="AlphaFoldDB" id="A0A176ZHJ2"/>
<evidence type="ECO:0000256" key="1">
    <source>
        <dbReference type="ARBA" id="ARBA00005995"/>
    </source>
</evidence>
<dbReference type="Pfam" id="PF01593">
    <property type="entry name" value="Amino_oxidase"/>
    <property type="match status" value="1"/>
</dbReference>
<name>A0A176ZHJ2_9BRAD</name>
<keyword evidence="5" id="KW-1185">Reference proteome</keyword>
<evidence type="ECO:0000313" key="5">
    <source>
        <dbReference type="Proteomes" id="UP000077173"/>
    </source>
</evidence>
<accession>A0A176ZHJ2</accession>
<dbReference type="Gene3D" id="3.50.50.60">
    <property type="entry name" value="FAD/NAD(P)-binding domain"/>
    <property type="match status" value="2"/>
</dbReference>
<dbReference type="PANTHER" id="PTHR43563">
    <property type="entry name" value="AMINE OXIDASE"/>
    <property type="match status" value="1"/>
</dbReference>
<dbReference type="SUPFAM" id="SSF54373">
    <property type="entry name" value="FAD-linked reductases, C-terminal domain"/>
    <property type="match status" value="1"/>
</dbReference>
<dbReference type="SUPFAM" id="SSF51905">
    <property type="entry name" value="FAD/NAD(P)-binding domain"/>
    <property type="match status" value="1"/>
</dbReference>
<feature type="region of interest" description="Disordered" evidence="2">
    <location>
        <begin position="366"/>
        <end position="387"/>
    </location>
</feature>
<dbReference type="GO" id="GO:0016491">
    <property type="term" value="F:oxidoreductase activity"/>
    <property type="evidence" value="ECO:0007669"/>
    <property type="project" value="InterPro"/>
</dbReference>
<reference evidence="4 5" key="1">
    <citation type="submission" date="2016-02" db="EMBL/GenBank/DDBJ databases">
        <title>Draft genome sequence of the strain BR 10247T Bradyrhizobium neotropicale isolated from nodules of Centrolobium paraense.</title>
        <authorList>
            <person name="Simoes-Araujo J.L."/>
            <person name="Barauna A.C."/>
            <person name="Silva K."/>
            <person name="Zilli J.E."/>
        </authorList>
    </citation>
    <scope>NUCLEOTIDE SEQUENCE [LARGE SCALE GENOMIC DNA]</scope>
    <source>
        <strain evidence="4 5">BR 10247</strain>
    </source>
</reference>
<dbReference type="Pfam" id="PF13450">
    <property type="entry name" value="NAD_binding_8"/>
    <property type="match status" value="1"/>
</dbReference>
<feature type="domain" description="Amine oxidase" evidence="3">
    <location>
        <begin position="117"/>
        <end position="362"/>
    </location>
</feature>
<evidence type="ECO:0000313" key="4">
    <source>
        <dbReference type="EMBL" id="OAF19624.1"/>
    </source>
</evidence>